<organism evidence="9 10">
    <name type="scientific">Hyphomonas beringensis</name>
    <dbReference type="NCBI Taxonomy" id="1280946"/>
    <lineage>
        <taxon>Bacteria</taxon>
        <taxon>Pseudomonadati</taxon>
        <taxon>Pseudomonadota</taxon>
        <taxon>Alphaproteobacteria</taxon>
        <taxon>Hyphomonadales</taxon>
        <taxon>Hyphomonadaceae</taxon>
        <taxon>Hyphomonas</taxon>
    </lineage>
</organism>
<dbReference type="PANTHER" id="PTHR30043">
    <property type="entry name" value="PHOSPHONATES TRANSPORT SYSTEM PERMEASE PROTEIN"/>
    <property type="match status" value="1"/>
</dbReference>
<reference evidence="9 10" key="1">
    <citation type="journal article" date="2014" name="Antonie Van Leeuwenhoek">
        <title>Hyphomonas beringensis sp. nov. and Hyphomonas chukchiensis sp. nov., isolated from surface seawater of the Bering Sea and Chukchi Sea.</title>
        <authorList>
            <person name="Li C."/>
            <person name="Lai Q."/>
            <person name="Li G."/>
            <person name="Dong C."/>
            <person name="Wang J."/>
            <person name="Liao Y."/>
            <person name="Shao Z."/>
        </authorList>
    </citation>
    <scope>NUCLEOTIDE SEQUENCE [LARGE SCALE GENOMIC DNA]</scope>
    <source>
        <strain evidence="9 10">25B14_1</strain>
    </source>
</reference>
<sequence length="337" mass="36894">MTDMPASSAAQAWKLKQPYGWRTLLVLAALFVFSAISAERMQFDRMLSQIGDFALASVGLKQESQIGKGMGRVVQDMFPIAIAERRPVELIEPFDEAKLPLFSHIETVSVEQSSLNPETLQMDTVSLEKAYLVEPVGYLVYVLGKMVETIEIAAWASLVAILFSLPLAWLCAGNYSPHPLVYGAARSLVSFFRAIPELISALFLVLAFGFGPVAGILALTFHSIGFLAKFYAEDIEGAETAPQQALKAAGASNFTILRLAVLPQVLPSYTGLSFYILDRNIRMATVIGLVGAGGIGQELKGRFDMFQYDRVGTILLVIFLTVMALDLISARFRRDIV</sequence>
<dbReference type="InterPro" id="IPR035906">
    <property type="entry name" value="MetI-like_sf"/>
</dbReference>
<protein>
    <recommendedName>
        <fullName evidence="8">ABC transmembrane type-1 domain-containing protein</fullName>
    </recommendedName>
</protein>
<evidence type="ECO:0000256" key="6">
    <source>
        <dbReference type="ARBA" id="ARBA00023136"/>
    </source>
</evidence>
<dbReference type="EMBL" id="AWFF01000032">
    <property type="protein sequence ID" value="KCZ54915.1"/>
    <property type="molecule type" value="Genomic_DNA"/>
</dbReference>
<dbReference type="GO" id="GO:0005886">
    <property type="term" value="C:plasma membrane"/>
    <property type="evidence" value="ECO:0007669"/>
    <property type="project" value="UniProtKB-SubCell"/>
</dbReference>
<evidence type="ECO:0000256" key="7">
    <source>
        <dbReference type="RuleBase" id="RU363032"/>
    </source>
</evidence>
<dbReference type="NCBIfam" id="TIGR01097">
    <property type="entry name" value="PhnE"/>
    <property type="match status" value="1"/>
</dbReference>
<keyword evidence="10" id="KW-1185">Reference proteome</keyword>
<evidence type="ECO:0000259" key="8">
    <source>
        <dbReference type="PROSITE" id="PS50928"/>
    </source>
</evidence>
<comment type="subcellular location">
    <subcellularLocation>
        <location evidence="1 7">Cell membrane</location>
        <topology evidence="1 7">Multi-pass membrane protein</topology>
    </subcellularLocation>
</comment>
<evidence type="ECO:0000256" key="4">
    <source>
        <dbReference type="ARBA" id="ARBA00022692"/>
    </source>
</evidence>
<evidence type="ECO:0000313" key="10">
    <source>
        <dbReference type="Proteomes" id="UP000027037"/>
    </source>
</evidence>
<feature type="transmembrane region" description="Helical" evidence="7">
    <location>
        <begin position="152"/>
        <end position="170"/>
    </location>
</feature>
<dbReference type="PATRIC" id="fig|1280946.3.peg.1380"/>
<feature type="transmembrane region" description="Helical" evidence="7">
    <location>
        <begin position="311"/>
        <end position="328"/>
    </location>
</feature>
<keyword evidence="3" id="KW-1003">Cell membrane</keyword>
<evidence type="ECO:0000256" key="5">
    <source>
        <dbReference type="ARBA" id="ARBA00022989"/>
    </source>
</evidence>
<keyword evidence="2 7" id="KW-0813">Transport</keyword>
<dbReference type="Proteomes" id="UP000027037">
    <property type="component" value="Unassembled WGS sequence"/>
</dbReference>
<dbReference type="STRING" id="1280946.HY29_01545"/>
<dbReference type="PANTHER" id="PTHR30043:SF1">
    <property type="entry name" value="ABC TRANSPORT SYSTEM PERMEASE PROTEIN P69"/>
    <property type="match status" value="1"/>
</dbReference>
<dbReference type="Pfam" id="PF00528">
    <property type="entry name" value="BPD_transp_1"/>
    <property type="match status" value="1"/>
</dbReference>
<comment type="similarity">
    <text evidence="7">Belongs to the binding-protein-dependent transport system permease family.</text>
</comment>
<dbReference type="PROSITE" id="PS50928">
    <property type="entry name" value="ABC_TM1"/>
    <property type="match status" value="1"/>
</dbReference>
<keyword evidence="4 7" id="KW-0812">Transmembrane</keyword>
<evidence type="ECO:0000256" key="3">
    <source>
        <dbReference type="ARBA" id="ARBA00022475"/>
    </source>
</evidence>
<name>A0A062UFL4_9PROT</name>
<dbReference type="CDD" id="cd06261">
    <property type="entry name" value="TM_PBP2"/>
    <property type="match status" value="1"/>
</dbReference>
<accession>A0A062UFL4</accession>
<dbReference type="eggNOG" id="COG3639">
    <property type="taxonomic scope" value="Bacteria"/>
</dbReference>
<dbReference type="SUPFAM" id="SSF161098">
    <property type="entry name" value="MetI-like"/>
    <property type="match status" value="1"/>
</dbReference>
<dbReference type="AlphaFoldDB" id="A0A062UFL4"/>
<evidence type="ECO:0000313" key="9">
    <source>
        <dbReference type="EMBL" id="KCZ54915.1"/>
    </source>
</evidence>
<comment type="caution">
    <text evidence="9">The sequence shown here is derived from an EMBL/GenBank/DDBJ whole genome shotgun (WGS) entry which is preliminary data.</text>
</comment>
<dbReference type="Gene3D" id="1.10.3720.10">
    <property type="entry name" value="MetI-like"/>
    <property type="match status" value="1"/>
</dbReference>
<evidence type="ECO:0000256" key="1">
    <source>
        <dbReference type="ARBA" id="ARBA00004651"/>
    </source>
</evidence>
<evidence type="ECO:0000256" key="2">
    <source>
        <dbReference type="ARBA" id="ARBA00022448"/>
    </source>
</evidence>
<proteinExistence type="inferred from homology"/>
<feature type="transmembrane region" description="Helical" evidence="7">
    <location>
        <begin position="20"/>
        <end position="38"/>
    </location>
</feature>
<keyword evidence="6 7" id="KW-0472">Membrane</keyword>
<dbReference type="OrthoDB" id="9808005at2"/>
<gene>
    <name evidence="9" type="ORF">HY29_01545</name>
</gene>
<feature type="domain" description="ABC transmembrane type-1" evidence="8">
    <location>
        <begin position="146"/>
        <end position="329"/>
    </location>
</feature>
<dbReference type="GO" id="GO:0015416">
    <property type="term" value="F:ABC-type phosphonate transporter activity"/>
    <property type="evidence" value="ECO:0007669"/>
    <property type="project" value="InterPro"/>
</dbReference>
<feature type="transmembrane region" description="Helical" evidence="7">
    <location>
        <begin position="198"/>
        <end position="221"/>
    </location>
</feature>
<keyword evidence="5 7" id="KW-1133">Transmembrane helix</keyword>
<dbReference type="InterPro" id="IPR000515">
    <property type="entry name" value="MetI-like"/>
</dbReference>
<dbReference type="RefSeq" id="WP_155838235.1">
    <property type="nucleotide sequence ID" value="NZ_AWFF01000032.1"/>
</dbReference>
<dbReference type="InterPro" id="IPR005769">
    <property type="entry name" value="PhnE/PtxC"/>
</dbReference>